<protein>
    <submittedName>
        <fullName evidence="1">14531_t:CDS:1</fullName>
    </submittedName>
</protein>
<proteinExistence type="predicted"/>
<reference evidence="1" key="1">
    <citation type="submission" date="2021-06" db="EMBL/GenBank/DDBJ databases">
        <authorList>
            <person name="Kallberg Y."/>
            <person name="Tangrot J."/>
            <person name="Rosling A."/>
        </authorList>
    </citation>
    <scope>NUCLEOTIDE SEQUENCE</scope>
    <source>
        <strain evidence="1">MA453B</strain>
    </source>
</reference>
<organism evidence="1 2">
    <name type="scientific">Dentiscutata erythropus</name>
    <dbReference type="NCBI Taxonomy" id="1348616"/>
    <lineage>
        <taxon>Eukaryota</taxon>
        <taxon>Fungi</taxon>
        <taxon>Fungi incertae sedis</taxon>
        <taxon>Mucoromycota</taxon>
        <taxon>Glomeromycotina</taxon>
        <taxon>Glomeromycetes</taxon>
        <taxon>Diversisporales</taxon>
        <taxon>Gigasporaceae</taxon>
        <taxon>Dentiscutata</taxon>
    </lineage>
</organism>
<comment type="caution">
    <text evidence="1">The sequence shown here is derived from an EMBL/GenBank/DDBJ whole genome shotgun (WGS) entry which is preliminary data.</text>
</comment>
<feature type="non-terminal residue" evidence="1">
    <location>
        <position position="45"/>
    </location>
</feature>
<evidence type="ECO:0000313" key="2">
    <source>
        <dbReference type="Proteomes" id="UP000789405"/>
    </source>
</evidence>
<gene>
    <name evidence="1" type="ORF">DERYTH_LOCUS22010</name>
</gene>
<evidence type="ECO:0000313" key="1">
    <source>
        <dbReference type="EMBL" id="CAG8794141.1"/>
    </source>
</evidence>
<sequence>PTEEEQSSLKIVLFSSQSTCKYSTRTGDTKNVEILKADIISYEKE</sequence>
<dbReference type="AlphaFoldDB" id="A0A9N9JSL9"/>
<dbReference type="EMBL" id="CAJVPY010029412">
    <property type="protein sequence ID" value="CAG8794141.1"/>
    <property type="molecule type" value="Genomic_DNA"/>
</dbReference>
<dbReference type="Proteomes" id="UP000789405">
    <property type="component" value="Unassembled WGS sequence"/>
</dbReference>
<name>A0A9N9JSL9_9GLOM</name>
<feature type="non-terminal residue" evidence="1">
    <location>
        <position position="1"/>
    </location>
</feature>
<keyword evidence="2" id="KW-1185">Reference proteome</keyword>
<accession>A0A9N9JSL9</accession>